<evidence type="ECO:0000313" key="4">
    <source>
        <dbReference type="Proteomes" id="UP000298663"/>
    </source>
</evidence>
<keyword evidence="4" id="KW-1185">Reference proteome</keyword>
<protein>
    <submittedName>
        <fullName evidence="3">Uncharacterized protein</fullName>
    </submittedName>
</protein>
<dbReference type="AlphaFoldDB" id="A0A4U5PFS5"/>
<feature type="region of interest" description="Disordered" evidence="1">
    <location>
        <begin position="214"/>
        <end position="233"/>
    </location>
</feature>
<name>A0A4U5PFS5_STECR</name>
<feature type="compositionally biased region" description="Low complexity" evidence="1">
    <location>
        <begin position="223"/>
        <end position="233"/>
    </location>
</feature>
<reference evidence="3 4" key="2">
    <citation type="journal article" date="2019" name="G3 (Bethesda)">
        <title>Hybrid Assembly of the Genome of the Entomopathogenic Nematode Steinernema carpocapsae Identifies the X-Chromosome.</title>
        <authorList>
            <person name="Serra L."/>
            <person name="Macchietto M."/>
            <person name="Macias-Munoz A."/>
            <person name="McGill C.J."/>
            <person name="Rodriguez I.M."/>
            <person name="Rodriguez B."/>
            <person name="Murad R."/>
            <person name="Mortazavi A."/>
        </authorList>
    </citation>
    <scope>NUCLEOTIDE SEQUENCE [LARGE SCALE GENOMIC DNA]</scope>
    <source>
        <strain evidence="3 4">ALL</strain>
    </source>
</reference>
<feature type="transmembrane region" description="Helical" evidence="2">
    <location>
        <begin position="12"/>
        <end position="38"/>
    </location>
</feature>
<gene>
    <name evidence="3" type="ORF">L596_009577</name>
</gene>
<evidence type="ECO:0000256" key="2">
    <source>
        <dbReference type="SAM" id="Phobius"/>
    </source>
</evidence>
<keyword evidence="2" id="KW-1133">Transmembrane helix</keyword>
<keyword evidence="2" id="KW-0472">Membrane</keyword>
<dbReference type="Proteomes" id="UP000298663">
    <property type="component" value="Unassembled WGS sequence"/>
</dbReference>
<evidence type="ECO:0000256" key="1">
    <source>
        <dbReference type="SAM" id="MobiDB-lite"/>
    </source>
</evidence>
<feature type="transmembrane region" description="Helical" evidence="2">
    <location>
        <begin position="163"/>
        <end position="183"/>
    </location>
</feature>
<dbReference type="EMBL" id="AZBU02000002">
    <property type="protein sequence ID" value="TKR95402.1"/>
    <property type="molecule type" value="Genomic_DNA"/>
</dbReference>
<organism evidence="3 4">
    <name type="scientific">Steinernema carpocapsae</name>
    <name type="common">Entomopathogenic nematode</name>
    <dbReference type="NCBI Taxonomy" id="34508"/>
    <lineage>
        <taxon>Eukaryota</taxon>
        <taxon>Metazoa</taxon>
        <taxon>Ecdysozoa</taxon>
        <taxon>Nematoda</taxon>
        <taxon>Chromadorea</taxon>
        <taxon>Rhabditida</taxon>
        <taxon>Tylenchina</taxon>
        <taxon>Panagrolaimomorpha</taxon>
        <taxon>Strongyloidoidea</taxon>
        <taxon>Steinernematidae</taxon>
        <taxon>Steinernema</taxon>
    </lineage>
</organism>
<feature type="transmembrane region" description="Helical" evidence="2">
    <location>
        <begin position="129"/>
        <end position="148"/>
    </location>
</feature>
<keyword evidence="2" id="KW-0812">Transmembrane</keyword>
<reference evidence="3 4" key="1">
    <citation type="journal article" date="2015" name="Genome Biol.">
        <title>Comparative genomics of Steinernema reveals deeply conserved gene regulatory networks.</title>
        <authorList>
            <person name="Dillman A.R."/>
            <person name="Macchietto M."/>
            <person name="Porter C.F."/>
            <person name="Rogers A."/>
            <person name="Williams B."/>
            <person name="Antoshechkin I."/>
            <person name="Lee M.M."/>
            <person name="Goodwin Z."/>
            <person name="Lu X."/>
            <person name="Lewis E.E."/>
            <person name="Goodrich-Blair H."/>
            <person name="Stock S.P."/>
            <person name="Adams B.J."/>
            <person name="Sternberg P.W."/>
            <person name="Mortazavi A."/>
        </authorList>
    </citation>
    <scope>NUCLEOTIDE SEQUENCE [LARGE SCALE GENOMIC DNA]</scope>
    <source>
        <strain evidence="3 4">ALL</strain>
    </source>
</reference>
<sequence length="233" mass="26033">MPFGTTSDCKMPVGLVIMFGIKYAQFMTAVAALMYIFVLPAEVVLEKFVRAGNDSNIPSEFFPDSGAVQHYSVAVLPWKERFCPMGTCWTAASLLPPAFFSLIGSLVIIAMASKLINADRIWNEKRYRSYIISNLLVWAIALMGMWYLKEGIEINIATYDNGFYATGFIVATCLVEAVASFLFETSAEYEPAPSGLASSYAYAEEVANWIEDHEREQRRQQEAQESPQEPTVI</sequence>
<evidence type="ECO:0000313" key="3">
    <source>
        <dbReference type="EMBL" id="TKR95402.1"/>
    </source>
</evidence>
<accession>A0A4U5PFS5</accession>
<proteinExistence type="predicted"/>
<feature type="transmembrane region" description="Helical" evidence="2">
    <location>
        <begin position="98"/>
        <end position="117"/>
    </location>
</feature>
<comment type="caution">
    <text evidence="3">The sequence shown here is derived from an EMBL/GenBank/DDBJ whole genome shotgun (WGS) entry which is preliminary data.</text>
</comment>
<dbReference type="OrthoDB" id="10478902at2759"/>